<dbReference type="AlphaFoldDB" id="A0A4Q2FA76"/>
<sequence length="79" mass="8843">MNLRRLWAIMLKELRQLRRDRITLAMIVGIPVMQLLLFGYAINLNLRHLDAGVADQANSAASRALVQDMVATGVITPRS</sequence>
<evidence type="ECO:0000313" key="3">
    <source>
        <dbReference type="Proteomes" id="UP000289485"/>
    </source>
</evidence>
<accession>A0A4Q2FA76</accession>
<protein>
    <submittedName>
        <fullName evidence="2">ABC transporter</fullName>
    </submittedName>
</protein>
<feature type="transmembrane region" description="Helical" evidence="1">
    <location>
        <begin position="21"/>
        <end position="42"/>
    </location>
</feature>
<keyword evidence="1" id="KW-1133">Transmembrane helix</keyword>
<feature type="non-terminal residue" evidence="2">
    <location>
        <position position="79"/>
    </location>
</feature>
<keyword evidence="1" id="KW-0812">Transmembrane</keyword>
<name>A0A4Q2FA76_STROR</name>
<gene>
    <name evidence="2" type="ORF">DF216_10810</name>
</gene>
<dbReference type="EMBL" id="QEWJ01000158">
    <property type="protein sequence ID" value="RXX16420.1"/>
    <property type="molecule type" value="Genomic_DNA"/>
</dbReference>
<evidence type="ECO:0000313" key="2">
    <source>
        <dbReference type="EMBL" id="RXX16420.1"/>
    </source>
</evidence>
<dbReference type="Proteomes" id="UP000289485">
    <property type="component" value="Unassembled WGS sequence"/>
</dbReference>
<organism evidence="2 3">
    <name type="scientific">Streptococcus oralis</name>
    <dbReference type="NCBI Taxonomy" id="1303"/>
    <lineage>
        <taxon>Bacteria</taxon>
        <taxon>Bacillati</taxon>
        <taxon>Bacillota</taxon>
        <taxon>Bacilli</taxon>
        <taxon>Lactobacillales</taxon>
        <taxon>Streptococcaceae</taxon>
        <taxon>Streptococcus</taxon>
    </lineage>
</organism>
<reference evidence="2 3" key="1">
    <citation type="submission" date="2018-05" db="EMBL/GenBank/DDBJ databases">
        <title>Streptococcus from otitis media.</title>
        <authorList>
            <person name="Wayes A.M."/>
            <person name="Jakubovics N.S."/>
        </authorList>
    </citation>
    <scope>NUCLEOTIDE SEQUENCE [LARGE SCALE GENOMIC DNA]</scope>
    <source>
        <strain evidence="2 3">NU43</strain>
    </source>
</reference>
<evidence type="ECO:0000256" key="1">
    <source>
        <dbReference type="SAM" id="Phobius"/>
    </source>
</evidence>
<keyword evidence="1" id="KW-0472">Membrane</keyword>
<proteinExistence type="predicted"/>
<comment type="caution">
    <text evidence="2">The sequence shown here is derived from an EMBL/GenBank/DDBJ whole genome shotgun (WGS) entry which is preliminary data.</text>
</comment>